<protein>
    <submittedName>
        <fullName evidence="2">Uncharacterized protein</fullName>
    </submittedName>
</protein>
<proteinExistence type="predicted"/>
<evidence type="ECO:0000313" key="3">
    <source>
        <dbReference type="Proteomes" id="UP000076661"/>
    </source>
</evidence>
<dbReference type="EMBL" id="AUXX01000021">
    <property type="protein sequence ID" value="KZN65468.1"/>
    <property type="molecule type" value="Genomic_DNA"/>
</dbReference>
<dbReference type="Proteomes" id="UP000076661">
    <property type="component" value="Unassembled WGS sequence"/>
</dbReference>
<keyword evidence="1" id="KW-0812">Transmembrane</keyword>
<comment type="caution">
    <text evidence="2">The sequence shown here is derived from an EMBL/GenBank/DDBJ whole genome shotgun (WGS) entry which is preliminary data.</text>
</comment>
<organism evidence="2 3">
    <name type="scientific">Pseudoalteromonas luteoviolacea S4060-1</name>
    <dbReference type="NCBI Taxonomy" id="1365257"/>
    <lineage>
        <taxon>Bacteria</taxon>
        <taxon>Pseudomonadati</taxon>
        <taxon>Pseudomonadota</taxon>
        <taxon>Gammaproteobacteria</taxon>
        <taxon>Alteromonadales</taxon>
        <taxon>Pseudoalteromonadaceae</taxon>
        <taxon>Pseudoalteromonas</taxon>
    </lineage>
</organism>
<feature type="transmembrane region" description="Helical" evidence="1">
    <location>
        <begin position="45"/>
        <end position="64"/>
    </location>
</feature>
<keyword evidence="1" id="KW-1133">Transmembrane helix</keyword>
<dbReference type="PATRIC" id="fig|1365257.3.peg.2948"/>
<gene>
    <name evidence="2" type="ORF">N478_21270</name>
</gene>
<feature type="transmembrane region" description="Helical" evidence="1">
    <location>
        <begin position="6"/>
        <end position="24"/>
    </location>
</feature>
<reference evidence="2 3" key="1">
    <citation type="submission" date="2013-07" db="EMBL/GenBank/DDBJ databases">
        <title>Comparative Genomic and Metabolomic Analysis of Twelve Strains of Pseudoalteromonas luteoviolacea.</title>
        <authorList>
            <person name="Vynne N.G."/>
            <person name="Mansson M."/>
            <person name="Gram L."/>
        </authorList>
    </citation>
    <scope>NUCLEOTIDE SEQUENCE [LARGE SCALE GENOMIC DNA]</scope>
    <source>
        <strain evidence="2 3">S4060-1</strain>
    </source>
</reference>
<keyword evidence="1" id="KW-0472">Membrane</keyword>
<accession>A0A167LX89</accession>
<sequence>MAPEMMTDITITIVIFLVSITMAFKGKILRDTKQGTPDSSIEKTRNIGTLFLICGSVVAIIQIIKLGSFLL</sequence>
<evidence type="ECO:0000256" key="1">
    <source>
        <dbReference type="SAM" id="Phobius"/>
    </source>
</evidence>
<evidence type="ECO:0000313" key="2">
    <source>
        <dbReference type="EMBL" id="KZN65468.1"/>
    </source>
</evidence>
<dbReference type="AlphaFoldDB" id="A0A167LX89"/>
<name>A0A167LX89_9GAMM</name>
<dbReference type="RefSeq" id="WP_063381552.1">
    <property type="nucleotide sequence ID" value="NZ_AUXX01000021.1"/>
</dbReference>